<dbReference type="InterPro" id="IPR000160">
    <property type="entry name" value="GGDEF_dom"/>
</dbReference>
<dbReference type="InterPro" id="IPR052155">
    <property type="entry name" value="Biofilm_reg_signaling"/>
</dbReference>
<keyword evidence="1" id="KW-0732">Signal</keyword>
<dbReference type="Gene3D" id="3.20.20.450">
    <property type="entry name" value="EAL domain"/>
    <property type="match status" value="1"/>
</dbReference>
<feature type="domain" description="PAS" evidence="2">
    <location>
        <begin position="849"/>
        <end position="886"/>
    </location>
</feature>
<dbReference type="SUPFAM" id="SSF50998">
    <property type="entry name" value="Quinoprotein alcohol dehydrogenase-like"/>
    <property type="match status" value="1"/>
</dbReference>
<protein>
    <submittedName>
        <fullName evidence="5">EAL domain-containing protein</fullName>
    </submittedName>
</protein>
<dbReference type="PROSITE" id="PS50883">
    <property type="entry name" value="EAL"/>
    <property type="match status" value="1"/>
</dbReference>
<dbReference type="InterPro" id="IPR001633">
    <property type="entry name" value="EAL_dom"/>
</dbReference>
<dbReference type="SUPFAM" id="SSF55785">
    <property type="entry name" value="PYP-like sensor domain (PAS domain)"/>
    <property type="match status" value="2"/>
</dbReference>
<dbReference type="Pfam" id="PF00563">
    <property type="entry name" value="EAL"/>
    <property type="match status" value="1"/>
</dbReference>
<feature type="signal peptide" evidence="1">
    <location>
        <begin position="1"/>
        <end position="21"/>
    </location>
</feature>
<dbReference type="InterPro" id="IPR043128">
    <property type="entry name" value="Rev_trsase/Diguanyl_cyclase"/>
</dbReference>
<dbReference type="EMBL" id="JBHRSD010000047">
    <property type="protein sequence ID" value="MFC3034750.1"/>
    <property type="molecule type" value="Genomic_DNA"/>
</dbReference>
<comment type="caution">
    <text evidence="5">The sequence shown here is derived from an EMBL/GenBank/DDBJ whole genome shotgun (WGS) entry which is preliminary data.</text>
</comment>
<proteinExistence type="predicted"/>
<evidence type="ECO:0000313" key="5">
    <source>
        <dbReference type="EMBL" id="MFC3034750.1"/>
    </source>
</evidence>
<dbReference type="CDD" id="cd00130">
    <property type="entry name" value="PAS"/>
    <property type="match status" value="1"/>
</dbReference>
<dbReference type="RefSeq" id="WP_377128633.1">
    <property type="nucleotide sequence ID" value="NZ_JBHRSD010000047.1"/>
</dbReference>
<dbReference type="PROSITE" id="PS50887">
    <property type="entry name" value="GGDEF"/>
    <property type="match status" value="1"/>
</dbReference>
<evidence type="ECO:0000313" key="6">
    <source>
        <dbReference type="Proteomes" id="UP001595453"/>
    </source>
</evidence>
<dbReference type="Pfam" id="PF08447">
    <property type="entry name" value="PAS_3"/>
    <property type="match status" value="1"/>
</dbReference>
<dbReference type="InterPro" id="IPR000014">
    <property type="entry name" value="PAS"/>
</dbReference>
<dbReference type="InterPro" id="IPR013783">
    <property type="entry name" value="Ig-like_fold"/>
</dbReference>
<dbReference type="Gene3D" id="2.60.40.10">
    <property type="entry name" value="Immunoglobulins"/>
    <property type="match status" value="1"/>
</dbReference>
<dbReference type="InterPro" id="IPR013655">
    <property type="entry name" value="PAS_fold_3"/>
</dbReference>
<feature type="domain" description="EAL" evidence="3">
    <location>
        <begin position="1241"/>
        <end position="1493"/>
    </location>
</feature>
<dbReference type="CDD" id="cd01948">
    <property type="entry name" value="EAL"/>
    <property type="match status" value="1"/>
</dbReference>
<feature type="chain" id="PRO_5045887721" evidence="1">
    <location>
        <begin position="22"/>
        <end position="1501"/>
    </location>
</feature>
<dbReference type="InterPro" id="IPR035965">
    <property type="entry name" value="PAS-like_dom_sf"/>
</dbReference>
<organism evidence="5 6">
    <name type="scientific">Pseudoalteromonas fenneropenaei</name>
    <dbReference type="NCBI Taxonomy" id="1737459"/>
    <lineage>
        <taxon>Bacteria</taxon>
        <taxon>Pseudomonadati</taxon>
        <taxon>Pseudomonadota</taxon>
        <taxon>Gammaproteobacteria</taxon>
        <taxon>Alteromonadales</taxon>
        <taxon>Pseudoalteromonadaceae</taxon>
        <taxon>Pseudoalteromonas</taxon>
    </lineage>
</organism>
<dbReference type="CDD" id="cd01949">
    <property type="entry name" value="GGDEF"/>
    <property type="match status" value="1"/>
</dbReference>
<reference evidence="6" key="1">
    <citation type="journal article" date="2019" name="Int. J. Syst. Evol. Microbiol.">
        <title>The Global Catalogue of Microorganisms (GCM) 10K type strain sequencing project: providing services to taxonomists for standard genome sequencing and annotation.</title>
        <authorList>
            <consortium name="The Broad Institute Genomics Platform"/>
            <consortium name="The Broad Institute Genome Sequencing Center for Infectious Disease"/>
            <person name="Wu L."/>
            <person name="Ma J."/>
        </authorList>
    </citation>
    <scope>NUCLEOTIDE SEQUENCE [LARGE SCALE GENOMIC DNA]</scope>
    <source>
        <strain evidence="6">KCTC 42730</strain>
    </source>
</reference>
<dbReference type="InterPro" id="IPR015943">
    <property type="entry name" value="WD40/YVTN_repeat-like_dom_sf"/>
</dbReference>
<sequence>MRVWLANFLTLCLLFALPCFANGHYAQKLSRLSIEEGLSQTIVTQMVQDPLGYIWLGTEQGLNRYDGFRVKAVSLDIDLSDKPIILLKNLNNGHIFVSTGYSGAFIIDPNTLAIKRVYTGKLSPEATRFSPISAVVEKANSLYVGIENQVFIIDLRSLNSTFLLALEPKNTLVRALNLVAGQLLVGSDMGLYQYRLSQEILTPLAFMPKEQNTSLNQNVKKLVLDPALGLLVGTVQGLYVLPFDGEEFRSQFAYPLVPELNIWDYVQSSYGEFIATEQGLFLIDRLNKTAEKVLSYDQSHFNIINNSIFDLLLDKDNVLWMASREQGALYWPLQAMRFNTIKPPASALASNSIWASVETNTGMWLGTDNGLVQKDERQAMAHYLFDNDPKQAFGSNAIYHIATLDADGNELLLETPNGLQFFDTRSHQLTALSAQFPMIKSSDLQWGLGQITSQHIAFATSQNFYTLNIKNKALSEIKGLNRLLDTEKFYRFLPPLPTHPNELLVSSNGKLLRFNPETQTVKVVFDFGSNGGTDFAVVDSWQLDDSQTLWLATSTMGLVAIDVNSYEPRFVFDKSNGFLTNTIYELRRDNFGALWASSQNGLYRLDLNSHHLKRFTHNNGLPVSEFNAGASIVLENGQMGFGSTHGLVMFDPADFDDVTTPNQTLQITDISLMSRTLPFNHSLYQDDALVLEYDDVGLQIHFSNFDFANQYSDIFDAKLEGGNYAEYQNLQQGKLFFSRLQPGKYTLTLSMRALGNNIKLAEKSFQFRVAHPAFLSPFALFGYMLIVTLIVCTWARQYLQKQAAVKSALNSVTLSQQQTELALKATHSGIWEIDLAKQQIEHCRINDELGYTEPNTVTSLEQYFALVHPEDREQLRQSLHNFVASPHVAPYQATYRMQNQAGDWLWYHDMGKVSQTKDAQPLKITGIYTNVTEQKASDLMASILGDAFSQITDWLLVLDSNLRPLAANHSFRQAFGFEDDCDIKTLQFEQFCEVVGNRTLSKLLKRIKQMQHKTSLREEVCLKTAFNAEHPVQLSVNAIAKHHDQIEYYVIVLSDLTEQKNNEAEFRYLANYDALTGLPNRVLMMQKVSDALQQAKDQALVGLLFIDLDKFKPINDSYGHEFGDKLLNAISRRIEAQLPSECVLGRQSGDEFLVLYERISTPEKLSELVNQLLAILPEKVSIDGFTVSISASIGAAFYPFDAKTAEQLIRHADIAMIHAKQSGRNSFKFFTSAMNDEILRKLTLETAIKSACREDQFFNYYQPIVNTRNNQVVGVELLMRWQIDGQFISPEEFIPVAEEVGIIEQMTEQALARAVAELHPLLIRESNFYISLNLSAIQVLRANVSEHLVNILYSFGIPCSKLRLEITESTLLADKVKAKAALMDLHEQGFVLLLDDFGTGYSSLTYLSQFPIDMIKIDQGFVRKLEQVPTNKAIVKTITMLANNLGMTCIAEGVESKAHIQYLSDLGIVYMQGYHFSKPVPAETLLAEQFIAEVGKRAKMT</sequence>
<evidence type="ECO:0000256" key="1">
    <source>
        <dbReference type="SAM" id="SignalP"/>
    </source>
</evidence>
<dbReference type="PANTHER" id="PTHR44757">
    <property type="entry name" value="DIGUANYLATE CYCLASE DGCP"/>
    <property type="match status" value="1"/>
</dbReference>
<dbReference type="PANTHER" id="PTHR44757:SF2">
    <property type="entry name" value="BIOFILM ARCHITECTURE MAINTENANCE PROTEIN MBAA"/>
    <property type="match status" value="1"/>
</dbReference>
<dbReference type="Gene3D" id="2.130.10.10">
    <property type="entry name" value="YVTN repeat-like/Quinoprotein amine dehydrogenase"/>
    <property type="match status" value="3"/>
</dbReference>
<accession>A0ABV7CQ56</accession>
<evidence type="ECO:0000259" key="4">
    <source>
        <dbReference type="PROSITE" id="PS50887"/>
    </source>
</evidence>
<dbReference type="Pfam" id="PF00990">
    <property type="entry name" value="GGDEF"/>
    <property type="match status" value="1"/>
</dbReference>
<dbReference type="PROSITE" id="PS50112">
    <property type="entry name" value="PAS"/>
    <property type="match status" value="1"/>
</dbReference>
<dbReference type="Proteomes" id="UP001595453">
    <property type="component" value="Unassembled WGS sequence"/>
</dbReference>
<name>A0ABV7CQ56_9GAMM</name>
<dbReference type="InterPro" id="IPR035919">
    <property type="entry name" value="EAL_sf"/>
</dbReference>
<dbReference type="InterPro" id="IPR029787">
    <property type="entry name" value="Nucleotide_cyclase"/>
</dbReference>
<gene>
    <name evidence="5" type="ORF">ACFOEE_19780</name>
</gene>
<feature type="domain" description="GGDEF" evidence="4">
    <location>
        <begin position="1099"/>
        <end position="1232"/>
    </location>
</feature>
<dbReference type="Gene3D" id="3.30.70.270">
    <property type="match status" value="1"/>
</dbReference>
<dbReference type="Gene3D" id="3.30.450.20">
    <property type="entry name" value="PAS domain"/>
    <property type="match status" value="2"/>
</dbReference>
<dbReference type="SMART" id="SM00267">
    <property type="entry name" value="GGDEF"/>
    <property type="match status" value="1"/>
</dbReference>
<evidence type="ECO:0000259" key="3">
    <source>
        <dbReference type="PROSITE" id="PS50883"/>
    </source>
</evidence>
<keyword evidence="6" id="KW-1185">Reference proteome</keyword>
<dbReference type="SMART" id="SM00052">
    <property type="entry name" value="EAL"/>
    <property type="match status" value="1"/>
</dbReference>
<dbReference type="SUPFAM" id="SSF55073">
    <property type="entry name" value="Nucleotide cyclase"/>
    <property type="match status" value="1"/>
</dbReference>
<dbReference type="SUPFAM" id="SSF141868">
    <property type="entry name" value="EAL domain-like"/>
    <property type="match status" value="1"/>
</dbReference>
<evidence type="ECO:0000259" key="2">
    <source>
        <dbReference type="PROSITE" id="PS50112"/>
    </source>
</evidence>
<dbReference type="NCBIfam" id="TIGR00254">
    <property type="entry name" value="GGDEF"/>
    <property type="match status" value="1"/>
</dbReference>
<dbReference type="InterPro" id="IPR011047">
    <property type="entry name" value="Quinoprotein_ADH-like_sf"/>
</dbReference>